<reference evidence="1 2" key="1">
    <citation type="submission" date="2016-03" db="EMBL/GenBank/DDBJ databases">
        <title>Comparative genomics of the ectomycorrhizal sister species Rhizopogon vinicolor and Rhizopogon vesiculosus (Basidiomycota: Boletales) reveals a divergence of the mating type B locus.</title>
        <authorList>
            <person name="Mujic A.B."/>
            <person name="Kuo A."/>
            <person name="Tritt A."/>
            <person name="Lipzen A."/>
            <person name="Chen C."/>
            <person name="Johnson J."/>
            <person name="Sharma A."/>
            <person name="Barry K."/>
            <person name="Grigoriev I.V."/>
            <person name="Spatafora J.W."/>
        </authorList>
    </citation>
    <scope>NUCLEOTIDE SEQUENCE [LARGE SCALE GENOMIC DNA]</scope>
    <source>
        <strain evidence="1 2">AM-OR11-056</strain>
    </source>
</reference>
<dbReference type="AlphaFoldDB" id="A0A1J8QE87"/>
<proteinExistence type="predicted"/>
<comment type="caution">
    <text evidence="1">The sequence shown here is derived from an EMBL/GenBank/DDBJ whole genome shotgun (WGS) entry which is preliminary data.</text>
</comment>
<gene>
    <name evidence="1" type="ORF">AZE42_05630</name>
</gene>
<keyword evidence="2" id="KW-1185">Reference proteome</keyword>
<name>A0A1J8QE87_9AGAM</name>
<evidence type="ECO:0000313" key="2">
    <source>
        <dbReference type="Proteomes" id="UP000183567"/>
    </source>
</evidence>
<accession>A0A1J8QE87</accession>
<protein>
    <submittedName>
        <fullName evidence="1">Uncharacterized protein</fullName>
    </submittedName>
</protein>
<organism evidence="1 2">
    <name type="scientific">Rhizopogon vesiculosus</name>
    <dbReference type="NCBI Taxonomy" id="180088"/>
    <lineage>
        <taxon>Eukaryota</taxon>
        <taxon>Fungi</taxon>
        <taxon>Dikarya</taxon>
        <taxon>Basidiomycota</taxon>
        <taxon>Agaricomycotina</taxon>
        <taxon>Agaricomycetes</taxon>
        <taxon>Agaricomycetidae</taxon>
        <taxon>Boletales</taxon>
        <taxon>Suillineae</taxon>
        <taxon>Rhizopogonaceae</taxon>
        <taxon>Rhizopogon</taxon>
    </lineage>
</organism>
<sequence length="154" mass="17265">MQPTKNTINSAEYHIRHGPDKHINVLQDGTFQTSRMNMMKHPDEGELRPTRPVEAVLVVAATHGDDDRDEFFLTSLMGLYEFVPLLTRTHKHICTISTENENNPPVMNPDMLAVFTKAGGAGTDTWNEITSSPRHYLSLESSFPPYSGVKEPLS</sequence>
<dbReference type="Proteomes" id="UP000183567">
    <property type="component" value="Unassembled WGS sequence"/>
</dbReference>
<dbReference type="EMBL" id="LVVM01000765">
    <property type="protein sequence ID" value="OJA19998.1"/>
    <property type="molecule type" value="Genomic_DNA"/>
</dbReference>
<evidence type="ECO:0000313" key="1">
    <source>
        <dbReference type="EMBL" id="OJA19998.1"/>
    </source>
</evidence>